<keyword evidence="7 8" id="KW-1015">Disulfide bond</keyword>
<sequence length="2296" mass="249281">MWKCPTIAIPFTCLVTLSILFCLVLPSFTTHAQDVVISYNNHLYTATRNSLSFENARTKCKEWKYGADAASVHSTDEHTVMQSLSNYYSRSTIWIGRQFTGSSWKWVDGTPFDFDRFISGEPNRALVSGEVENCVEYIYDDHSWNDVRCSLVYRMACKTKLHCKQIAFDQGDVCNGHGSCTAWDTCTCADSSQYTGEWCQYPLCNGTISTDTSVCSGHGSCTSYNGCSCSTNYYGDNCEQWKCNGKFWNETETVCSGHGSCTSPEACTCQTNFTSSYCDVPMCASIAATDTSVCSGHGLCGGVNNCSCIDTFSGDTCQHRKCFGIEHYSLSTCSGHGSCLDANKCSCASGYAAENCELSICGSFFSNDTENVCSGHGSCDSPSNCTCSEGYGGEHCEFSYCFGILGNESDRVCKGHGVCVSPNNCSCLTDFHGPECELNNCFGIMSNSSNVCSGKGSCLSPHICQCESFFGGPECQFRECFGILSNETSSVCSGRGECTSPGICACENGYDGSQCELNVCFGYLSNDSRVCSFSNGSCTNSDTCICNSGYTGPECELHTCNGLLANNSNACSNRGQCTALDMCSCLVGYEGSICNVTSCFGYSTLNNGSRIGLCSSHGICTDFNVCQCDEGYAGERCDIPLCFGTKAENDTVCSGHGTCVSHNQCACHGFWTGSNCDVCLPGWSGSNCTQPECDCLGRGKCNDDFSCSCAVNYLDSSHCRDCAENYFGDRCHVYCNPESSCGNHGTCSLLGCTCFDTDLKGHFEGLSCSSCKEGWYGPLCAVHCESEWKFSSNGDQIVGVFHNPTPLWHIDCASLISSSIDLEKLGTGAICRWTDEKHTSGSFEITFGSSPTLLPDDKLELDLFLGSEATGILKRQITIRAPSNITAPTVVLNGHNKLGGCNSLQLDASLSTSTDRRGLSFVWELLSNHPNVTDLHVFLESQRGTRLVVASDLMQVGETYQFGLNVATFLGGNTSLVHQVIKSRDTIPLALVNGGLTRSGFSSDVVIFDGRIEEAPCLPASLVDFAWNQTRGVSLPFSTTSNGRRLILDGSAGEIPHTSAQYEFEFVTSLKDDSSLRSVSRVVFNVEAAPLVVRVPGGSKRQTRVNLNTTLAAEVEFYPTSGIDFSWMCTSVANAPCPNWNQITTNSSSLSIVAGELPIGLWKVTLTASRSLQIVTTTIELEVTAELIPRISFGEHPSLVNRNDRLILPSKLGLETPENTVSYSWKTLEGSRELSQSELASIAFTPLSNNILGLKANTLTEGSTYEFTITGLASDGATGYSVTHVKVNESPRPGTINIIPEVGEMLSTDFTVECTNWADSDTPLSYSLSYVDPTSQQENALVFRTSSNVFSTSIPVPGSQSANYTLTLVLYVSDRYGASTRLEKNATVFPLSSDPSKFALAVSTSFSNQEQKLETMTNREKFSTVTIFATAMNTGDEAMRNATRSIRGALFSLVNETLQINDGTSFTSDDIGQQVDMISKLSADTVGMSSGQRTISTGILRSSASSSQLSPNSANTLASGLSNLITSSLSQNSSTNSNSNSTKETKQFFDIAGDLIGNLVAQQIVGQVTSEINTPQLSLAALKKSVSDLESELSIGGSSIRIPPGVVLPSVLGEESGQGVGIKVVVSNFIPFENSENVSSTVISLTFTSDSGSDLNVEGLSNAIILDIPGTFNSSEYEFDLTKEGKRPMCRFWNTTTNTWDGEGGTFLALIHNNQTNTTYARCAFTHTTDFGAVVEHVLPSVNIPDVRLISQLNTDNMTALIVIGSFLMIYVVLMLSLEVLSCVRPLVVKKHASASEIRNALCEKRDSPARRIFDSFKQAHIWVAFLFPPTLGKTKFTRSIILTLIMVTTVGILVSNALTFGRTQANFAQVITAAIFSDMASTPFIIGFTILFGLVKRRKKNKKKDVPLLSPDELENPFGDDTLNEKVESFVEFQHKKNVKANDNPWHALDSKIERTVQYRTENPSLYTDDKNIHNVATPVVQALIVDEENEFRNVVEGQSLRLLFEKRFDILMDALDEAYYRFMLWEKSMRKSGGVSKLSLLIFAIASLAYFVLLGVVDYCVISTVTWLGERGAIIVTTLGIVSYIGGCILFYLYSKYKVTNVLSEKSKAKASSKAVMIVVSLSGVLISLSLAVMVMLAILYFGNRWEFLVLDYYIVLNVGAALIIVLSLCLSIFSLYMPKPKKSKKVKQKKVQKSKEPGILPWWSRYAIYLLAWIYILGFSFLIVVYGIQFDTVSKGSATNWIVGSFLGLGQNILLNKPVVFVAKTVVLTSIGTAFSEMASSGFEIDIGFDVDF</sequence>
<dbReference type="GO" id="GO:0005886">
    <property type="term" value="C:plasma membrane"/>
    <property type="evidence" value="ECO:0007669"/>
    <property type="project" value="UniProtKB-SubCell"/>
</dbReference>
<evidence type="ECO:0000259" key="13">
    <source>
        <dbReference type="PROSITE" id="PS50221"/>
    </source>
</evidence>
<feature type="domain" description="EGF-like" evidence="11">
    <location>
        <begin position="205"/>
        <end position="239"/>
    </location>
</feature>
<dbReference type="PROSITE" id="PS50041">
    <property type="entry name" value="C_TYPE_LECTIN_2"/>
    <property type="match status" value="1"/>
</dbReference>
<dbReference type="PROSITE" id="PS00022">
    <property type="entry name" value="EGF_1"/>
    <property type="match status" value="9"/>
</dbReference>
<keyword evidence="4" id="KW-0677">Repeat</keyword>
<feature type="domain" description="EGF-like" evidence="11">
    <location>
        <begin position="484"/>
        <end position="516"/>
    </location>
</feature>
<evidence type="ECO:0000256" key="8">
    <source>
        <dbReference type="PROSITE-ProRule" id="PRU00076"/>
    </source>
</evidence>
<keyword evidence="10" id="KW-0732">Signal</keyword>
<dbReference type="InterPro" id="IPR000742">
    <property type="entry name" value="EGF"/>
</dbReference>
<dbReference type="EMBL" id="HBGD01000319">
    <property type="protein sequence ID" value="CAD9077016.1"/>
    <property type="molecule type" value="Transcribed_RNA"/>
</dbReference>
<evidence type="ECO:0000313" key="14">
    <source>
        <dbReference type="EMBL" id="CAD9077016.1"/>
    </source>
</evidence>
<feature type="transmembrane region" description="Helical" evidence="9">
    <location>
        <begin position="1868"/>
        <end position="1896"/>
    </location>
</feature>
<evidence type="ECO:0008006" key="15">
    <source>
        <dbReference type="Google" id="ProtNLM"/>
    </source>
</evidence>
<dbReference type="Gene3D" id="2.10.25.10">
    <property type="entry name" value="Laminin"/>
    <property type="match status" value="7"/>
</dbReference>
<dbReference type="PANTHER" id="PTHR46730">
    <property type="entry name" value="POLYCYSTIN-1"/>
    <property type="match status" value="1"/>
</dbReference>
<feature type="domain" description="EGF-like" evidence="11">
    <location>
        <begin position="604"/>
        <end position="638"/>
    </location>
</feature>
<dbReference type="PANTHER" id="PTHR46730:SF1">
    <property type="entry name" value="PLAT DOMAIN-CONTAINING PROTEIN"/>
    <property type="match status" value="1"/>
</dbReference>
<evidence type="ECO:0000256" key="2">
    <source>
        <dbReference type="ARBA" id="ARBA00022475"/>
    </source>
</evidence>
<feature type="domain" description="EGF-like" evidence="11">
    <location>
        <begin position="556"/>
        <end position="595"/>
    </location>
</feature>
<feature type="transmembrane region" description="Helical" evidence="9">
    <location>
        <begin position="2156"/>
        <end position="2180"/>
    </location>
</feature>
<evidence type="ECO:0000256" key="9">
    <source>
        <dbReference type="SAM" id="Phobius"/>
    </source>
</evidence>
<keyword evidence="3 9" id="KW-0812">Transmembrane</keyword>
<dbReference type="SMART" id="SM00181">
    <property type="entry name" value="EGF"/>
    <property type="match status" value="15"/>
</dbReference>
<dbReference type="InterPro" id="IPR057244">
    <property type="entry name" value="GAIN_B"/>
</dbReference>
<protein>
    <recommendedName>
        <fullName evidence="15">GPS domain-containing protein</fullName>
    </recommendedName>
</protein>
<dbReference type="SMART" id="SM00034">
    <property type="entry name" value="CLECT"/>
    <property type="match status" value="1"/>
</dbReference>
<feature type="transmembrane region" description="Helical" evidence="9">
    <location>
        <begin position="1841"/>
        <end position="1862"/>
    </location>
</feature>
<feature type="transmembrane region" description="Helical" evidence="9">
    <location>
        <begin position="2075"/>
        <end position="2096"/>
    </location>
</feature>
<dbReference type="PROSITE" id="PS50221">
    <property type="entry name" value="GAIN_B"/>
    <property type="match status" value="1"/>
</dbReference>
<keyword evidence="5 9" id="KW-1133">Transmembrane helix</keyword>
<dbReference type="Pfam" id="PF23106">
    <property type="entry name" value="EGF_Teneurin"/>
    <property type="match status" value="1"/>
</dbReference>
<feature type="disulfide bond" evidence="8">
    <location>
        <begin position="427"/>
        <end position="436"/>
    </location>
</feature>
<evidence type="ECO:0000256" key="1">
    <source>
        <dbReference type="ARBA" id="ARBA00004236"/>
    </source>
</evidence>
<feature type="disulfide bond" evidence="8">
    <location>
        <begin position="229"/>
        <end position="238"/>
    </location>
</feature>
<keyword evidence="6 9" id="KW-0472">Membrane</keyword>
<feature type="disulfide bond" evidence="8">
    <location>
        <begin position="387"/>
        <end position="396"/>
    </location>
</feature>
<feature type="chain" id="PRO_5030968926" description="GPS domain-containing protein" evidence="10">
    <location>
        <begin position="33"/>
        <end position="2296"/>
    </location>
</feature>
<keyword evidence="2" id="KW-1003">Cell membrane</keyword>
<feature type="domain" description="EGF-like" evidence="11">
    <location>
        <begin position="365"/>
        <end position="397"/>
    </location>
</feature>
<comment type="subcellular location">
    <subcellularLocation>
        <location evidence="1">Cell membrane</location>
    </subcellularLocation>
</comment>
<feature type="disulfide bond" evidence="8">
    <location>
        <begin position="585"/>
        <end position="594"/>
    </location>
</feature>
<feature type="transmembrane region" description="Helical" evidence="9">
    <location>
        <begin position="2040"/>
        <end position="2069"/>
    </location>
</feature>
<dbReference type="GO" id="GO:0005261">
    <property type="term" value="F:monoatomic cation channel activity"/>
    <property type="evidence" value="ECO:0007669"/>
    <property type="project" value="TreeGrafter"/>
</dbReference>
<evidence type="ECO:0000259" key="12">
    <source>
        <dbReference type="PROSITE" id="PS50041"/>
    </source>
</evidence>
<accession>A0A7S1PGP7</accession>
<dbReference type="Gene3D" id="3.10.100.10">
    <property type="entry name" value="Mannose-Binding Protein A, subunit A"/>
    <property type="match status" value="1"/>
</dbReference>
<evidence type="ECO:0000256" key="4">
    <source>
        <dbReference type="ARBA" id="ARBA00022737"/>
    </source>
</evidence>
<feature type="domain" description="GAIN-B" evidence="13">
    <location>
        <begin position="1573"/>
        <end position="1741"/>
    </location>
</feature>
<feature type="domain" description="EGF-like" evidence="11">
    <location>
        <begin position="405"/>
        <end position="437"/>
    </location>
</feature>
<evidence type="ECO:0000256" key="10">
    <source>
        <dbReference type="SAM" id="SignalP"/>
    </source>
</evidence>
<evidence type="ECO:0000256" key="6">
    <source>
        <dbReference type="ARBA" id="ARBA00023136"/>
    </source>
</evidence>
<evidence type="ECO:0000256" key="5">
    <source>
        <dbReference type="ARBA" id="ARBA00022989"/>
    </source>
</evidence>
<evidence type="ECO:0000256" key="7">
    <source>
        <dbReference type="ARBA" id="ARBA00023157"/>
    </source>
</evidence>
<comment type="caution">
    <text evidence="8">Lacks conserved residue(s) required for the propagation of feature annotation.</text>
</comment>
<dbReference type="SUPFAM" id="SSF56436">
    <property type="entry name" value="C-type lectin-like"/>
    <property type="match status" value="1"/>
</dbReference>
<dbReference type="PROSITE" id="PS50026">
    <property type="entry name" value="EGF_3"/>
    <property type="match status" value="6"/>
</dbReference>
<feature type="disulfide bond" evidence="8">
    <location>
        <begin position="628"/>
        <end position="637"/>
    </location>
</feature>
<dbReference type="CDD" id="cd00037">
    <property type="entry name" value="CLECT"/>
    <property type="match status" value="1"/>
</dbReference>
<organism evidence="14">
    <name type="scientific">Percolomonas cosmopolitus</name>
    <dbReference type="NCBI Taxonomy" id="63605"/>
    <lineage>
        <taxon>Eukaryota</taxon>
        <taxon>Discoba</taxon>
        <taxon>Heterolobosea</taxon>
        <taxon>Tetramitia</taxon>
        <taxon>Eutetramitia</taxon>
        <taxon>Percolomonadidae</taxon>
        <taxon>Percolomonas</taxon>
    </lineage>
</organism>
<dbReference type="Pfam" id="PF02010">
    <property type="entry name" value="REJ"/>
    <property type="match status" value="1"/>
</dbReference>
<keyword evidence="8" id="KW-0245">EGF-like domain</keyword>
<evidence type="ECO:0000256" key="3">
    <source>
        <dbReference type="ARBA" id="ARBA00022692"/>
    </source>
</evidence>
<reference evidence="14" key="1">
    <citation type="submission" date="2021-01" db="EMBL/GenBank/DDBJ databases">
        <authorList>
            <person name="Corre E."/>
            <person name="Pelletier E."/>
            <person name="Niang G."/>
            <person name="Scheremetjew M."/>
            <person name="Finn R."/>
            <person name="Kale V."/>
            <person name="Holt S."/>
            <person name="Cochrane G."/>
            <person name="Meng A."/>
            <person name="Brown T."/>
            <person name="Cohen L."/>
        </authorList>
    </citation>
    <scope>NUCLEOTIDE SEQUENCE</scope>
    <source>
        <strain evidence="14">WS</strain>
    </source>
</reference>
<feature type="disulfide bond" evidence="8">
    <location>
        <begin position="506"/>
        <end position="515"/>
    </location>
</feature>
<dbReference type="GO" id="GO:0006816">
    <property type="term" value="P:calcium ion transport"/>
    <property type="evidence" value="ECO:0007669"/>
    <property type="project" value="TreeGrafter"/>
</dbReference>
<dbReference type="PROSITE" id="PS01186">
    <property type="entry name" value="EGF_2"/>
    <property type="match status" value="5"/>
</dbReference>
<dbReference type="InterPro" id="IPR016186">
    <property type="entry name" value="C-type_lectin-like/link_sf"/>
</dbReference>
<proteinExistence type="predicted"/>
<gene>
    <name evidence="14" type="ORF">PCOS0759_LOCUS247</name>
</gene>
<dbReference type="InterPro" id="IPR001304">
    <property type="entry name" value="C-type_lectin-like"/>
</dbReference>
<name>A0A7S1PGP7_9EUKA</name>
<feature type="signal peptide" evidence="10">
    <location>
        <begin position="1"/>
        <end position="32"/>
    </location>
</feature>
<feature type="domain" description="C-type lectin" evidence="12">
    <location>
        <begin position="39"/>
        <end position="158"/>
    </location>
</feature>
<feature type="transmembrane region" description="Helical" evidence="9">
    <location>
        <begin position="2117"/>
        <end position="2144"/>
    </location>
</feature>
<dbReference type="InterPro" id="IPR016187">
    <property type="entry name" value="CTDL_fold"/>
</dbReference>
<evidence type="ECO:0000259" key="11">
    <source>
        <dbReference type="PROSITE" id="PS50026"/>
    </source>
</evidence>
<feature type="transmembrane region" description="Helical" evidence="9">
    <location>
        <begin position="1758"/>
        <end position="1781"/>
    </location>
</feature>
<feature type="transmembrane region" description="Helical" evidence="9">
    <location>
        <begin position="2209"/>
        <end position="2231"/>
    </location>
</feature>
<dbReference type="InterPro" id="IPR002859">
    <property type="entry name" value="PKD/REJ-like"/>
</dbReference>